<evidence type="ECO:0000256" key="2">
    <source>
        <dbReference type="ARBA" id="ARBA00006577"/>
    </source>
</evidence>
<dbReference type="InterPro" id="IPR046357">
    <property type="entry name" value="PPIase_dom_sf"/>
</dbReference>
<evidence type="ECO:0000256" key="6">
    <source>
        <dbReference type="RuleBase" id="RU003915"/>
    </source>
</evidence>
<keyword evidence="10" id="KW-1185">Reference proteome</keyword>
<accession>A0ABT6ZGH2</accession>
<protein>
    <recommendedName>
        <fullName evidence="6">Peptidyl-prolyl cis-trans isomerase</fullName>
        <ecNumber evidence="6">5.2.1.8</ecNumber>
    </recommendedName>
</protein>
<evidence type="ECO:0000256" key="3">
    <source>
        <dbReference type="ARBA" id="ARBA00023110"/>
    </source>
</evidence>
<dbReference type="Gene3D" id="3.10.50.40">
    <property type="match status" value="1"/>
</dbReference>
<sequence>MRQIPAAIAVLGLSALALVGCAASDSSSTADCEPTTASSSALDLIDVSGDFGTPEVTTSAPVHVEETSATELIEGDGLAVTSRAQDVVFTTTVLNGTTGQQLVSSGTVVQPVTQWAAFAEGVASMLHCATEGSRIVGAIAPEDISEQAAANLQLSEGDSAIFVIDLEKVYLSAADGAPQYVDGSGIPTVVLATDGRPGIIVPDAPAPKDLIVKTLKKGDGEEIQADSIARVNYTGVLWDNGEVFDSSWEKGASTAFGLDGVVPGFAQALEGQTVGSQVLAVIPPELGYGETAQGAIPAGSTLVFVIDILGIDESAPIAQ</sequence>
<dbReference type="PANTHER" id="PTHR43811">
    <property type="entry name" value="FKBP-TYPE PEPTIDYL-PROLYL CIS-TRANS ISOMERASE FKPA"/>
    <property type="match status" value="1"/>
</dbReference>
<dbReference type="PANTHER" id="PTHR43811:SF23">
    <property type="entry name" value="FKBP-TYPE 22 KDA PEPTIDYL-PROLYL CIS-TRANS ISOMERASE"/>
    <property type="match status" value="1"/>
</dbReference>
<feature type="signal peptide" evidence="7">
    <location>
        <begin position="1"/>
        <end position="22"/>
    </location>
</feature>
<comment type="similarity">
    <text evidence="2 6">Belongs to the FKBP-type PPIase family.</text>
</comment>
<keyword evidence="3 5" id="KW-0697">Rotamase</keyword>
<evidence type="ECO:0000256" key="5">
    <source>
        <dbReference type="PROSITE-ProRule" id="PRU00277"/>
    </source>
</evidence>
<dbReference type="Proteomes" id="UP001321481">
    <property type="component" value="Unassembled WGS sequence"/>
</dbReference>
<keyword evidence="7" id="KW-0732">Signal</keyword>
<evidence type="ECO:0000259" key="8">
    <source>
        <dbReference type="PROSITE" id="PS50059"/>
    </source>
</evidence>
<dbReference type="RefSeq" id="WP_283716932.1">
    <property type="nucleotide sequence ID" value="NZ_JASJND010000007.1"/>
</dbReference>
<dbReference type="Pfam" id="PF00254">
    <property type="entry name" value="FKBP_C"/>
    <property type="match status" value="1"/>
</dbReference>
<keyword evidence="4 5" id="KW-0413">Isomerase</keyword>
<feature type="domain" description="PPIase FKBP-type" evidence="8">
    <location>
        <begin position="226"/>
        <end position="312"/>
    </location>
</feature>
<dbReference type="EMBL" id="JASJND010000007">
    <property type="protein sequence ID" value="MDJ1115251.1"/>
    <property type="molecule type" value="Genomic_DNA"/>
</dbReference>
<dbReference type="EC" id="5.2.1.8" evidence="6"/>
<dbReference type="InterPro" id="IPR001179">
    <property type="entry name" value="PPIase_FKBP_dom"/>
</dbReference>
<comment type="caution">
    <text evidence="9">The sequence shown here is derived from an EMBL/GenBank/DDBJ whole genome shotgun (WGS) entry which is preliminary data.</text>
</comment>
<dbReference type="SUPFAM" id="SSF54534">
    <property type="entry name" value="FKBP-like"/>
    <property type="match status" value="1"/>
</dbReference>
<evidence type="ECO:0000313" key="10">
    <source>
        <dbReference type="Proteomes" id="UP001321481"/>
    </source>
</evidence>
<feature type="chain" id="PRO_5046037873" description="Peptidyl-prolyl cis-trans isomerase" evidence="7">
    <location>
        <begin position="23"/>
        <end position="319"/>
    </location>
</feature>
<dbReference type="PROSITE" id="PS51257">
    <property type="entry name" value="PROKAR_LIPOPROTEIN"/>
    <property type="match status" value="1"/>
</dbReference>
<evidence type="ECO:0000256" key="1">
    <source>
        <dbReference type="ARBA" id="ARBA00000971"/>
    </source>
</evidence>
<dbReference type="PROSITE" id="PS50059">
    <property type="entry name" value="FKBP_PPIASE"/>
    <property type="match status" value="1"/>
</dbReference>
<evidence type="ECO:0000256" key="7">
    <source>
        <dbReference type="SAM" id="SignalP"/>
    </source>
</evidence>
<organism evidence="9 10">
    <name type="scientific">Microbacterium dauci</name>
    <dbReference type="NCBI Taxonomy" id="3048008"/>
    <lineage>
        <taxon>Bacteria</taxon>
        <taxon>Bacillati</taxon>
        <taxon>Actinomycetota</taxon>
        <taxon>Actinomycetes</taxon>
        <taxon>Micrococcales</taxon>
        <taxon>Microbacteriaceae</taxon>
        <taxon>Microbacterium</taxon>
    </lineage>
</organism>
<reference evidence="9 10" key="1">
    <citation type="submission" date="2023-05" db="EMBL/GenBank/DDBJ databases">
        <title>Microbacterium dauci sp.nov., Isolated from Carrot Rhizosphere Soil.</title>
        <authorList>
            <person name="Xiao Z."/>
            <person name="Zheng J."/>
        </authorList>
    </citation>
    <scope>NUCLEOTIDE SEQUENCE [LARGE SCALE GENOMIC DNA]</scope>
    <source>
        <strain evidence="9 10">LX3-4</strain>
    </source>
</reference>
<gene>
    <name evidence="9" type="ORF">QNI14_12395</name>
</gene>
<comment type="catalytic activity">
    <reaction evidence="1 5 6">
        <text>[protein]-peptidylproline (omega=180) = [protein]-peptidylproline (omega=0)</text>
        <dbReference type="Rhea" id="RHEA:16237"/>
        <dbReference type="Rhea" id="RHEA-COMP:10747"/>
        <dbReference type="Rhea" id="RHEA-COMP:10748"/>
        <dbReference type="ChEBI" id="CHEBI:83833"/>
        <dbReference type="ChEBI" id="CHEBI:83834"/>
        <dbReference type="EC" id="5.2.1.8"/>
    </reaction>
</comment>
<evidence type="ECO:0000256" key="4">
    <source>
        <dbReference type="ARBA" id="ARBA00023235"/>
    </source>
</evidence>
<name>A0ABT6ZGH2_9MICO</name>
<proteinExistence type="inferred from homology"/>
<evidence type="ECO:0000313" key="9">
    <source>
        <dbReference type="EMBL" id="MDJ1115251.1"/>
    </source>
</evidence>
<dbReference type="GO" id="GO:0003755">
    <property type="term" value="F:peptidyl-prolyl cis-trans isomerase activity"/>
    <property type="evidence" value="ECO:0007669"/>
    <property type="project" value="UniProtKB-EC"/>
</dbReference>